<dbReference type="GO" id="GO:0071281">
    <property type="term" value="P:cellular response to iron ion"/>
    <property type="evidence" value="ECO:0007669"/>
    <property type="project" value="TreeGrafter"/>
</dbReference>
<evidence type="ECO:0000313" key="2">
    <source>
        <dbReference type="EMBL" id="KKW67546.1"/>
    </source>
</evidence>
<dbReference type="Gene3D" id="3.40.50.1980">
    <property type="entry name" value="Nitrogenase molybdenum iron protein domain"/>
    <property type="match status" value="2"/>
</dbReference>
<protein>
    <recommendedName>
        <fullName evidence="1">Fe/B12 periplasmic-binding domain-containing protein</fullName>
    </recommendedName>
</protein>
<dbReference type="Gene3D" id="1.20.58.2180">
    <property type="match status" value="1"/>
</dbReference>
<dbReference type="PANTHER" id="PTHR30535:SF34">
    <property type="entry name" value="MOLYBDATE-BINDING PROTEIN MOLA"/>
    <property type="match status" value="1"/>
</dbReference>
<dbReference type="Pfam" id="PF01497">
    <property type="entry name" value="Peripla_BP_2"/>
    <property type="match status" value="1"/>
</dbReference>
<accession>A0A0U1PYK2</accession>
<evidence type="ECO:0000313" key="3">
    <source>
        <dbReference type="Proteomes" id="UP000050580"/>
    </source>
</evidence>
<feature type="domain" description="Fe/B12 periplasmic-binding" evidence="1">
    <location>
        <begin position="37"/>
        <end position="302"/>
    </location>
</feature>
<proteinExistence type="predicted"/>
<keyword evidence="3" id="KW-1185">Reference proteome</keyword>
<dbReference type="InterPro" id="IPR050902">
    <property type="entry name" value="ABC_Transporter_SBP"/>
</dbReference>
<dbReference type="PATRIC" id="fig|1610491.3.peg.2110"/>
<sequence>MTVPGLALPWMRDGLAQAEAVPLLSRFGQPLQGRPARVIAAGPPAAVLTAALVPGQLLGWPARLPQGAQALLSPTLARLPVVGRLSGRGSTLGVEGLLALAPDVIIDAGTVDGFYRAQAERLAAQSGITCVLVDGRLPQNAQQLREVGALLGVPQRAEQLAAYADAVLAQAQQRRTRWNGDGPRFYLARGADGLETGWQGAINAELLEFVGLRNVAQTRGQGSVGRVSLEQVLAWNPDVIVTQQPGLAAQISADPRWRGIRAVQMARVWQVPSVPFGWVDGPPGINRLVGLRWLNLMLADGLHDISSTEDRTALQARVRHEAQVFHQLFYGTPADAVWPAESLP</sequence>
<comment type="caution">
    <text evidence="2">The sequence shown here is derived from an EMBL/GenBank/DDBJ whole genome shotgun (WGS) entry which is preliminary data.</text>
</comment>
<evidence type="ECO:0000259" key="1">
    <source>
        <dbReference type="PROSITE" id="PS50983"/>
    </source>
</evidence>
<reference evidence="2 3" key="1">
    <citation type="submission" date="2015-05" db="EMBL/GenBank/DDBJ databases">
        <title>Draft genome sequence of Lampropedia sp. CT6, isolated from the microbial mat of a hot water spring, located at Manikaran, India.</title>
        <authorList>
            <person name="Tripathi C."/>
            <person name="Rani P."/>
            <person name="Mahato N.K."/>
            <person name="Lal R."/>
        </authorList>
    </citation>
    <scope>NUCLEOTIDE SEQUENCE [LARGE SCALE GENOMIC DNA]</scope>
    <source>
        <strain evidence="2 3">CT6</strain>
    </source>
</reference>
<dbReference type="PANTHER" id="PTHR30535">
    <property type="entry name" value="VITAMIN B12-BINDING PROTEIN"/>
    <property type="match status" value="1"/>
</dbReference>
<organism evidence="2 3">
    <name type="scientific">Lampropedia cohaerens</name>
    <dbReference type="NCBI Taxonomy" id="1610491"/>
    <lineage>
        <taxon>Bacteria</taxon>
        <taxon>Pseudomonadati</taxon>
        <taxon>Pseudomonadota</taxon>
        <taxon>Betaproteobacteria</taxon>
        <taxon>Burkholderiales</taxon>
        <taxon>Comamonadaceae</taxon>
        <taxon>Lampropedia</taxon>
    </lineage>
</organism>
<dbReference type="STRING" id="1610491.AAV94_09925"/>
<dbReference type="InterPro" id="IPR002491">
    <property type="entry name" value="ABC_transptr_periplasmic_BD"/>
</dbReference>
<name>A0A0U1PYK2_9BURK</name>
<dbReference type="SUPFAM" id="SSF53807">
    <property type="entry name" value="Helical backbone' metal receptor"/>
    <property type="match status" value="1"/>
</dbReference>
<dbReference type="PROSITE" id="PS50983">
    <property type="entry name" value="FE_B12_PBP"/>
    <property type="match status" value="1"/>
</dbReference>
<gene>
    <name evidence="2" type="ORF">AAV94_09925</name>
</gene>
<dbReference type="Proteomes" id="UP000050580">
    <property type="component" value="Unassembled WGS sequence"/>
</dbReference>
<dbReference type="AlphaFoldDB" id="A0A0U1PYK2"/>
<dbReference type="EMBL" id="LBNQ01000032">
    <property type="protein sequence ID" value="KKW67546.1"/>
    <property type="molecule type" value="Genomic_DNA"/>
</dbReference>